<dbReference type="GO" id="GO:0051082">
    <property type="term" value="F:unfolded protein binding"/>
    <property type="evidence" value="ECO:0007669"/>
    <property type="project" value="InterPro"/>
</dbReference>
<proteinExistence type="predicted"/>
<dbReference type="STRING" id="670307.HYPDE_33168"/>
<dbReference type="InterPro" id="IPR036411">
    <property type="entry name" value="TorD-like_sf"/>
</dbReference>
<dbReference type="GO" id="GO:0042128">
    <property type="term" value="P:nitrate assimilation"/>
    <property type="evidence" value="ECO:0007669"/>
    <property type="project" value="UniProtKB-KW"/>
</dbReference>
<dbReference type="KEGG" id="hdt:HYPDE_33168"/>
<organism evidence="2 3">
    <name type="scientific">Hyphomicrobium denitrificans 1NES1</name>
    <dbReference type="NCBI Taxonomy" id="670307"/>
    <lineage>
        <taxon>Bacteria</taxon>
        <taxon>Pseudomonadati</taxon>
        <taxon>Pseudomonadota</taxon>
        <taxon>Alphaproteobacteria</taxon>
        <taxon>Hyphomicrobiales</taxon>
        <taxon>Hyphomicrobiaceae</taxon>
        <taxon>Hyphomicrobium</taxon>
    </lineage>
</organism>
<dbReference type="Pfam" id="PF02613">
    <property type="entry name" value="Nitrate_red_del"/>
    <property type="match status" value="1"/>
</dbReference>
<dbReference type="NCBIfam" id="TIGR00684">
    <property type="entry name" value="narJ"/>
    <property type="match status" value="1"/>
</dbReference>
<gene>
    <name evidence="2" type="ORF">HYPDE_33168</name>
</gene>
<dbReference type="GO" id="GO:0051131">
    <property type="term" value="P:chaperone-mediated protein complex assembly"/>
    <property type="evidence" value="ECO:0007669"/>
    <property type="project" value="InterPro"/>
</dbReference>
<dbReference type="InterPro" id="IPR020945">
    <property type="entry name" value="DMSO/NO3_reduct_chaperone"/>
</dbReference>
<keyword evidence="3" id="KW-1185">Reference proteome</keyword>
<dbReference type="SUPFAM" id="SSF89155">
    <property type="entry name" value="TorD-like"/>
    <property type="match status" value="1"/>
</dbReference>
<protein>
    <submittedName>
        <fullName evidence="2">Nitrate reductase molybdenum cofactor assembly chaperone</fullName>
    </submittedName>
</protein>
<evidence type="ECO:0000256" key="1">
    <source>
        <dbReference type="ARBA" id="ARBA00023063"/>
    </source>
</evidence>
<dbReference type="Proteomes" id="UP000005952">
    <property type="component" value="Chromosome"/>
</dbReference>
<dbReference type="eggNOG" id="COG2180">
    <property type="taxonomic scope" value="Bacteria"/>
</dbReference>
<dbReference type="HOGENOM" id="CLU_084469_0_2_5"/>
<accession>N0BCP6</accession>
<evidence type="ECO:0000313" key="3">
    <source>
        <dbReference type="Proteomes" id="UP000005952"/>
    </source>
</evidence>
<evidence type="ECO:0000313" key="2">
    <source>
        <dbReference type="EMBL" id="AGK58306.1"/>
    </source>
</evidence>
<keyword evidence="1" id="KW-0534">Nitrate assimilation</keyword>
<dbReference type="AlphaFoldDB" id="N0BCP6"/>
<name>N0BCP6_9HYPH</name>
<dbReference type="PANTHER" id="PTHR43680:SF2">
    <property type="entry name" value="NITRATE REDUCTASE MOLYBDENUM COFACTOR ASSEMBLY CHAPERONE NARJ"/>
    <property type="match status" value="1"/>
</dbReference>
<dbReference type="PANTHER" id="PTHR43680">
    <property type="entry name" value="NITRATE REDUCTASE MOLYBDENUM COFACTOR ASSEMBLY CHAPERONE"/>
    <property type="match status" value="1"/>
</dbReference>
<reference evidence="2 3" key="1">
    <citation type="journal article" date="2013" name="Genome Announc.">
        <title>Genome sequences for three denitrifying bacterial strains isolated from a uranium- and nitrate-contaminated subsurface environment.</title>
        <authorList>
            <person name="Venkatramanan R."/>
            <person name="Prakash O."/>
            <person name="Woyke T."/>
            <person name="Chain P."/>
            <person name="Goodwin L.A."/>
            <person name="Watson D."/>
            <person name="Brooks S."/>
            <person name="Kostka J.E."/>
            <person name="Green S.J."/>
        </authorList>
    </citation>
    <scope>NUCLEOTIDE SEQUENCE [LARGE SCALE GENOMIC DNA]</scope>
    <source>
        <strain evidence="2 3">1NES1</strain>
    </source>
</reference>
<dbReference type="EMBL" id="CP005587">
    <property type="protein sequence ID" value="AGK58306.1"/>
    <property type="molecule type" value="Genomic_DNA"/>
</dbReference>
<dbReference type="Gene3D" id="1.10.3480.10">
    <property type="entry name" value="TorD-like"/>
    <property type="match status" value="1"/>
</dbReference>
<sequence>MIMLVFKALSALLSYPTAELRDALPEIAAVIAASPLIAPSERSELLSLVDEIGEGNLLAAEERYVDLFDRGRALSLHLFEHLHGDGRDRGEAMVELKQLYAAGGFDLAARELPDYLPVVLEYLSHRDIAEARDMLADCAHILTAIGRSLVARRSRYAAVMQALLVLAGNEPIDATKIPPVHERIEKLDEDWAEKPAFADAEPRQAG</sequence>
<dbReference type="InterPro" id="IPR003765">
    <property type="entry name" value="NO3_reductase_chaperone_NarJ"/>
</dbReference>
<dbReference type="GO" id="GO:0016530">
    <property type="term" value="F:metallochaperone activity"/>
    <property type="evidence" value="ECO:0007669"/>
    <property type="project" value="TreeGrafter"/>
</dbReference>